<name>A0A9X0AKN7_9HELO</name>
<proteinExistence type="predicted"/>
<dbReference type="Proteomes" id="UP001152300">
    <property type="component" value="Unassembled WGS sequence"/>
</dbReference>
<dbReference type="AlphaFoldDB" id="A0A9X0AKN7"/>
<reference evidence="1" key="1">
    <citation type="submission" date="2022-11" db="EMBL/GenBank/DDBJ databases">
        <title>Genome Resource of Sclerotinia nivalis Strain SnTB1, a Plant Pathogen Isolated from American Ginseng.</title>
        <authorList>
            <person name="Fan S."/>
        </authorList>
    </citation>
    <scope>NUCLEOTIDE SEQUENCE</scope>
    <source>
        <strain evidence="1">SnTB1</strain>
    </source>
</reference>
<gene>
    <name evidence="1" type="ORF">OCU04_006828</name>
</gene>
<dbReference type="EMBL" id="JAPEIS010000007">
    <property type="protein sequence ID" value="KAJ8064495.1"/>
    <property type="molecule type" value="Genomic_DNA"/>
</dbReference>
<keyword evidence="2" id="KW-1185">Reference proteome</keyword>
<protein>
    <submittedName>
        <fullName evidence="1">Uncharacterized protein</fullName>
    </submittedName>
</protein>
<organism evidence="1 2">
    <name type="scientific">Sclerotinia nivalis</name>
    <dbReference type="NCBI Taxonomy" id="352851"/>
    <lineage>
        <taxon>Eukaryota</taxon>
        <taxon>Fungi</taxon>
        <taxon>Dikarya</taxon>
        <taxon>Ascomycota</taxon>
        <taxon>Pezizomycotina</taxon>
        <taxon>Leotiomycetes</taxon>
        <taxon>Helotiales</taxon>
        <taxon>Sclerotiniaceae</taxon>
        <taxon>Sclerotinia</taxon>
    </lineage>
</organism>
<sequence length="66" mass="7391">MMFKYWSDQGFSLDTTGDVEKALQGLPVEDVHVTDHSDACFRRPEINDVVVVAIACEVTNHRNAVI</sequence>
<comment type="caution">
    <text evidence="1">The sequence shown here is derived from an EMBL/GenBank/DDBJ whole genome shotgun (WGS) entry which is preliminary data.</text>
</comment>
<evidence type="ECO:0000313" key="2">
    <source>
        <dbReference type="Proteomes" id="UP001152300"/>
    </source>
</evidence>
<accession>A0A9X0AKN7</accession>
<evidence type="ECO:0000313" key="1">
    <source>
        <dbReference type="EMBL" id="KAJ8064495.1"/>
    </source>
</evidence>